<feature type="compositionally biased region" description="Basic and acidic residues" evidence="1">
    <location>
        <begin position="88"/>
        <end position="97"/>
    </location>
</feature>
<feature type="region of interest" description="Disordered" evidence="1">
    <location>
        <begin position="75"/>
        <end position="97"/>
    </location>
</feature>
<evidence type="ECO:0000256" key="1">
    <source>
        <dbReference type="SAM" id="MobiDB-lite"/>
    </source>
</evidence>
<proteinExistence type="predicted"/>
<gene>
    <name evidence="2" type="ORF">HGM15179_019797</name>
</gene>
<dbReference type="OrthoDB" id="5371837at2759"/>
<evidence type="ECO:0000313" key="2">
    <source>
        <dbReference type="EMBL" id="TRZ07309.1"/>
    </source>
</evidence>
<dbReference type="EMBL" id="SWJQ01001836">
    <property type="protein sequence ID" value="TRZ07309.1"/>
    <property type="molecule type" value="Genomic_DNA"/>
</dbReference>
<protein>
    <submittedName>
        <fullName evidence="2">Uncharacterized protein</fullName>
    </submittedName>
</protein>
<accession>A0A8K1DAS7</accession>
<reference evidence="2" key="1">
    <citation type="submission" date="2019-04" db="EMBL/GenBank/DDBJ databases">
        <title>Genome assembly of Zosterops borbonicus 15179.</title>
        <authorList>
            <person name="Leroy T."/>
            <person name="Anselmetti Y."/>
            <person name="Tilak M.-K."/>
            <person name="Nabholz B."/>
        </authorList>
    </citation>
    <scope>NUCLEOTIDE SEQUENCE</scope>
    <source>
        <strain evidence="2">HGM_15179</strain>
        <tissue evidence="2">Muscle</tissue>
    </source>
</reference>
<organism evidence="2 3">
    <name type="scientific">Zosterops borbonicus</name>
    <dbReference type="NCBI Taxonomy" id="364589"/>
    <lineage>
        <taxon>Eukaryota</taxon>
        <taxon>Metazoa</taxon>
        <taxon>Chordata</taxon>
        <taxon>Craniata</taxon>
        <taxon>Vertebrata</taxon>
        <taxon>Euteleostomi</taxon>
        <taxon>Archelosauria</taxon>
        <taxon>Archosauria</taxon>
        <taxon>Dinosauria</taxon>
        <taxon>Saurischia</taxon>
        <taxon>Theropoda</taxon>
        <taxon>Coelurosauria</taxon>
        <taxon>Aves</taxon>
        <taxon>Neognathae</taxon>
        <taxon>Neoaves</taxon>
        <taxon>Telluraves</taxon>
        <taxon>Australaves</taxon>
        <taxon>Passeriformes</taxon>
        <taxon>Sylvioidea</taxon>
        <taxon>Zosteropidae</taxon>
        <taxon>Zosterops</taxon>
    </lineage>
</organism>
<evidence type="ECO:0000313" key="3">
    <source>
        <dbReference type="Proteomes" id="UP000796761"/>
    </source>
</evidence>
<dbReference type="AlphaFoldDB" id="A0A8K1DAS7"/>
<sequence>MATVVVVEMDSEASCSIPNPTSLSLSLSHRFLDSKFYLLVVIGELVTEEHLRRAIANIERDKGIKYTLSKFADNTKLSGDTPEGQDVIQRDLDRHEK</sequence>
<name>A0A8K1DAS7_9PASS</name>
<dbReference type="Proteomes" id="UP000796761">
    <property type="component" value="Unassembled WGS sequence"/>
</dbReference>
<comment type="caution">
    <text evidence="2">The sequence shown here is derived from an EMBL/GenBank/DDBJ whole genome shotgun (WGS) entry which is preliminary data.</text>
</comment>
<keyword evidence="3" id="KW-1185">Reference proteome</keyword>